<accession>A0A7M5V3Z1</accession>
<evidence type="ECO:0000256" key="2">
    <source>
        <dbReference type="SAM" id="SignalP"/>
    </source>
</evidence>
<feature type="signal peptide" evidence="2">
    <location>
        <begin position="1"/>
        <end position="23"/>
    </location>
</feature>
<dbReference type="PROSITE" id="PS51184">
    <property type="entry name" value="JMJC"/>
    <property type="match status" value="1"/>
</dbReference>
<dbReference type="SMART" id="SM00558">
    <property type="entry name" value="JmjC"/>
    <property type="match status" value="1"/>
</dbReference>
<dbReference type="Pfam" id="PF13621">
    <property type="entry name" value="Cupin_8"/>
    <property type="match status" value="1"/>
</dbReference>
<dbReference type="InterPro" id="IPR041667">
    <property type="entry name" value="Cupin_8"/>
</dbReference>
<dbReference type="PANTHER" id="PTHR12461:SF18">
    <property type="entry name" value="JMJC DOMAIN-CONTAINING PROTEIN"/>
    <property type="match status" value="1"/>
</dbReference>
<feature type="compositionally biased region" description="Basic and acidic residues" evidence="1">
    <location>
        <begin position="467"/>
        <end position="485"/>
    </location>
</feature>
<dbReference type="AlphaFoldDB" id="A0A7M5V3Z1"/>
<dbReference type="InterPro" id="IPR003347">
    <property type="entry name" value="JmjC_dom"/>
</dbReference>
<organism evidence="4 5">
    <name type="scientific">Clytia hemisphaerica</name>
    <dbReference type="NCBI Taxonomy" id="252671"/>
    <lineage>
        <taxon>Eukaryota</taxon>
        <taxon>Metazoa</taxon>
        <taxon>Cnidaria</taxon>
        <taxon>Hydrozoa</taxon>
        <taxon>Hydroidolina</taxon>
        <taxon>Leptothecata</taxon>
        <taxon>Obeliida</taxon>
        <taxon>Clytiidae</taxon>
        <taxon>Clytia</taxon>
    </lineage>
</organism>
<dbReference type="OrthoDB" id="415358at2759"/>
<dbReference type="InterPro" id="IPR011992">
    <property type="entry name" value="EF-hand-dom_pair"/>
</dbReference>
<evidence type="ECO:0000313" key="4">
    <source>
        <dbReference type="EnsemblMetazoa" id="CLYHEMP003141.1"/>
    </source>
</evidence>
<dbReference type="SUPFAM" id="SSF51197">
    <property type="entry name" value="Clavaminate synthase-like"/>
    <property type="match status" value="1"/>
</dbReference>
<reference evidence="4" key="1">
    <citation type="submission" date="2021-01" db="UniProtKB">
        <authorList>
            <consortium name="EnsemblMetazoa"/>
        </authorList>
    </citation>
    <scope>IDENTIFICATION</scope>
</reference>
<keyword evidence="5" id="KW-1185">Reference proteome</keyword>
<dbReference type="SUPFAM" id="SSF47473">
    <property type="entry name" value="EF-hand"/>
    <property type="match status" value="1"/>
</dbReference>
<dbReference type="Proteomes" id="UP000594262">
    <property type="component" value="Unplaced"/>
</dbReference>
<feature type="chain" id="PRO_5029453125" description="JmjC domain-containing protein" evidence="2">
    <location>
        <begin position="24"/>
        <end position="485"/>
    </location>
</feature>
<proteinExistence type="predicted"/>
<dbReference type="GeneID" id="136814385"/>
<name>A0A7M5V3Z1_9CNID</name>
<evidence type="ECO:0000259" key="3">
    <source>
        <dbReference type="PROSITE" id="PS51184"/>
    </source>
</evidence>
<feature type="region of interest" description="Disordered" evidence="1">
    <location>
        <begin position="451"/>
        <end position="485"/>
    </location>
</feature>
<keyword evidence="2" id="KW-0732">Signal</keyword>
<dbReference type="PANTHER" id="PTHR12461">
    <property type="entry name" value="HYPOXIA-INDUCIBLE FACTOR 1 ALPHA INHIBITOR-RELATED"/>
    <property type="match status" value="1"/>
</dbReference>
<protein>
    <recommendedName>
        <fullName evidence="3">JmjC domain-containing protein</fullName>
    </recommendedName>
</protein>
<feature type="compositionally biased region" description="Acidic residues" evidence="1">
    <location>
        <begin position="327"/>
        <end position="343"/>
    </location>
</feature>
<dbReference type="RefSeq" id="XP_066927023.1">
    <property type="nucleotide sequence ID" value="XM_067070922.1"/>
</dbReference>
<dbReference type="Gene3D" id="2.60.120.650">
    <property type="entry name" value="Cupin"/>
    <property type="match status" value="1"/>
</dbReference>
<evidence type="ECO:0000313" key="5">
    <source>
        <dbReference type="Proteomes" id="UP000594262"/>
    </source>
</evidence>
<feature type="domain" description="JmjC" evidence="3">
    <location>
        <begin position="138"/>
        <end position="301"/>
    </location>
</feature>
<feature type="region of interest" description="Disordered" evidence="1">
    <location>
        <begin position="320"/>
        <end position="345"/>
    </location>
</feature>
<dbReference type="EnsemblMetazoa" id="CLYHEMT003141.1">
    <property type="protein sequence ID" value="CLYHEMP003141.1"/>
    <property type="gene ID" value="CLYHEMG003141"/>
</dbReference>
<sequence>MHSSFLPIMHFLLVVVLITPAHNTVDNNPSHPISLDDDPSLFPGHLEPLGSKQPKKDIEVLTAYPSPQEYFLKYIRPGRPFLLKGGAKYQKAYKVWNDDYFMSFEAAKYENVQVEPNKKEIREAQGFVTSFKDFVQRYGKEKIYMVNKVPSFLQKDVMMPPPLRCKNTRNLMLDHVTWMSSGGTKSVLHQDDLDNINCLFRGEKDLLFINPIKYGSKVPIDRPKGGYSSLDVDKVNFTKFPSLREVEYINCHMEEGDCLFIPRGWYHQVNSKANAQNQNIAVNIWFRHNPRHMPEDCNLPEDEASLNHYYFPGMESLHIRDDGDGGKEDDDDDEDETEEEGDEEHSMLKLMMWSLTQTKYGRASFKTFTSLLKRIPNFVSDEDISHVELDENFLNVARMVFNKLNVDGNKFINGDDFKKIYQNTDQVDEIEIFVSAQMRNLQLIAASLLHQQPKPDPSMDEPPNTATRDEAPQINDEKQSAKDEL</sequence>
<evidence type="ECO:0000256" key="1">
    <source>
        <dbReference type="SAM" id="MobiDB-lite"/>
    </source>
</evidence>